<dbReference type="InParanoid" id="A0A136J1S5"/>
<evidence type="ECO:0000313" key="2">
    <source>
        <dbReference type="EMBL" id="KXJ90986.1"/>
    </source>
</evidence>
<name>A0A136J1S5_9PEZI</name>
<proteinExistence type="predicted"/>
<feature type="signal peptide" evidence="1">
    <location>
        <begin position="1"/>
        <end position="19"/>
    </location>
</feature>
<reference evidence="3" key="1">
    <citation type="submission" date="2016-02" db="EMBL/GenBank/DDBJ databases">
        <title>Draft genome sequence of Microdochium bolleyi, a fungal endophyte of beachgrass.</title>
        <authorList>
            <consortium name="DOE Joint Genome Institute"/>
            <person name="David A.S."/>
            <person name="May G."/>
            <person name="Haridas S."/>
            <person name="Lim J."/>
            <person name="Wang M."/>
            <person name="Labutti K."/>
            <person name="Lipzen A."/>
            <person name="Barry K."/>
            <person name="Grigoriev I.V."/>
        </authorList>
    </citation>
    <scope>NUCLEOTIDE SEQUENCE [LARGE SCALE GENOMIC DNA]</scope>
    <source>
        <strain evidence="3">J235TASD1</strain>
    </source>
</reference>
<dbReference type="EMBL" id="KQ964251">
    <property type="protein sequence ID" value="KXJ90986.1"/>
    <property type="molecule type" value="Genomic_DNA"/>
</dbReference>
<dbReference type="AlphaFoldDB" id="A0A136J1S5"/>
<dbReference type="Proteomes" id="UP000070501">
    <property type="component" value="Unassembled WGS sequence"/>
</dbReference>
<keyword evidence="3" id="KW-1185">Reference proteome</keyword>
<gene>
    <name evidence="2" type="ORF">Micbo1qcDRAFT_205016</name>
</gene>
<keyword evidence="1" id="KW-0732">Signal</keyword>
<sequence>MKPSTITITFVSALGAVHALPFQVFEDNNTGPIWAGCLNGVQTHDGCVAAEADTEVSRSGLGDENLSVPKINLS</sequence>
<accession>A0A136J1S5</accession>
<feature type="chain" id="PRO_5007293370" description="Cellobiose dehydrogenase cytochrome domain-containing protein" evidence="1">
    <location>
        <begin position="20"/>
        <end position="74"/>
    </location>
</feature>
<evidence type="ECO:0000256" key="1">
    <source>
        <dbReference type="SAM" id="SignalP"/>
    </source>
</evidence>
<evidence type="ECO:0000313" key="3">
    <source>
        <dbReference type="Proteomes" id="UP000070501"/>
    </source>
</evidence>
<protein>
    <recommendedName>
        <fullName evidence="4">Cellobiose dehydrogenase cytochrome domain-containing protein</fullName>
    </recommendedName>
</protein>
<organism evidence="2 3">
    <name type="scientific">Microdochium bolleyi</name>
    <dbReference type="NCBI Taxonomy" id="196109"/>
    <lineage>
        <taxon>Eukaryota</taxon>
        <taxon>Fungi</taxon>
        <taxon>Dikarya</taxon>
        <taxon>Ascomycota</taxon>
        <taxon>Pezizomycotina</taxon>
        <taxon>Sordariomycetes</taxon>
        <taxon>Xylariomycetidae</taxon>
        <taxon>Xylariales</taxon>
        <taxon>Microdochiaceae</taxon>
        <taxon>Microdochium</taxon>
    </lineage>
</organism>
<evidence type="ECO:0008006" key="4">
    <source>
        <dbReference type="Google" id="ProtNLM"/>
    </source>
</evidence>